<dbReference type="EMBL" id="JABUHS010000060">
    <property type="protein sequence ID" value="NWN61319.1"/>
    <property type="molecule type" value="Genomic_DNA"/>
</dbReference>
<accession>A0A7Y8RLK2</accession>
<evidence type="ECO:0000313" key="1">
    <source>
        <dbReference type="EMBL" id="NWN61319.1"/>
    </source>
</evidence>
<gene>
    <name evidence="1" type="ORF">HT123_09130</name>
</gene>
<reference evidence="1 2" key="1">
    <citation type="submission" date="2020-05" db="EMBL/GenBank/DDBJ databases">
        <title>Onion-isolated Pseudomonas sp.</title>
        <authorList>
            <person name="Fujikawa T."/>
            <person name="Sawada H."/>
        </authorList>
    </citation>
    <scope>NUCLEOTIDE SEQUENCE [LARGE SCALE GENOMIC DNA]</scope>
    <source>
        <strain evidence="1 2">MAFF 301512</strain>
    </source>
</reference>
<dbReference type="AlphaFoldDB" id="A0A7Y8RLK2"/>
<dbReference type="Proteomes" id="UP000543908">
    <property type="component" value="Unassembled WGS sequence"/>
</dbReference>
<feature type="non-terminal residue" evidence="1">
    <location>
        <position position="57"/>
    </location>
</feature>
<protein>
    <submittedName>
        <fullName evidence="1">Ribonucleotide-diphosphate reductase subunit beta</fullName>
    </submittedName>
</protein>
<sequence>MLSWDEVDNEDTGAAVIKGANAGHASEANMDRLDGAGAAAALEARNVTANDSAAIVR</sequence>
<organism evidence="1 2">
    <name type="scientific">Pseudomonas allii</name>
    <dbReference type="NCBI Taxonomy" id="2740531"/>
    <lineage>
        <taxon>Bacteria</taxon>
        <taxon>Pseudomonadati</taxon>
        <taxon>Pseudomonadota</taxon>
        <taxon>Gammaproteobacteria</taxon>
        <taxon>Pseudomonadales</taxon>
        <taxon>Pseudomonadaceae</taxon>
        <taxon>Pseudomonas</taxon>
    </lineage>
</organism>
<name>A0A7Y8RLK2_9PSED</name>
<proteinExistence type="predicted"/>
<evidence type="ECO:0000313" key="2">
    <source>
        <dbReference type="Proteomes" id="UP000543908"/>
    </source>
</evidence>
<comment type="caution">
    <text evidence="1">The sequence shown here is derived from an EMBL/GenBank/DDBJ whole genome shotgun (WGS) entry which is preliminary data.</text>
</comment>